<evidence type="ECO:0000313" key="2">
    <source>
        <dbReference type="EMBL" id="SDH80301.1"/>
    </source>
</evidence>
<gene>
    <name evidence="2" type="ORF">SAMN05421505_12338</name>
</gene>
<proteinExistence type="predicted"/>
<dbReference type="EMBL" id="FNCN01000023">
    <property type="protein sequence ID" value="SDH80301.1"/>
    <property type="molecule type" value="Genomic_DNA"/>
</dbReference>
<dbReference type="Proteomes" id="UP000198923">
    <property type="component" value="Unassembled WGS sequence"/>
</dbReference>
<name>A0A1G8FDR6_9ACTN</name>
<dbReference type="STRING" id="504805.SAMN05421505_12338"/>
<feature type="region of interest" description="Disordered" evidence="1">
    <location>
        <begin position="261"/>
        <end position="280"/>
    </location>
</feature>
<reference evidence="2 3" key="1">
    <citation type="submission" date="2016-10" db="EMBL/GenBank/DDBJ databases">
        <authorList>
            <person name="de Groot N.N."/>
        </authorList>
    </citation>
    <scope>NUCLEOTIDE SEQUENCE [LARGE SCALE GENOMIC DNA]</scope>
    <source>
        <strain evidence="2 3">CPCC 201354</strain>
    </source>
</reference>
<evidence type="ECO:0000313" key="3">
    <source>
        <dbReference type="Proteomes" id="UP000198923"/>
    </source>
</evidence>
<sequence>MVNLRFPVVSGAQPAGVVRVVAVGAVALSALTVVGCSSEEKPAPELRPLALRDQTSSIVKSGDTYVVNWAGVLGNDNQWHFGEQIVATVVGKDSKGKQVVRMDQPLDAVPPSGSLPFSGQVVAAQKPEKVTIEFRPAQWRKAERVPSSFRPFPVTDSKVIRQQNGTFLVTGRISNPYNLAASSLVVTALVRDPAGKLLGGGTTFVDNVGAGGRPRFILSVEGLPAKAAVGNTEIVARTWGSTGKPYEELALGGVKPVHTVKPTTAPFSRDRGRQALPVAP</sequence>
<dbReference type="AlphaFoldDB" id="A0A1G8FDR6"/>
<organism evidence="2 3">
    <name type="scientific">Sinosporangium album</name>
    <dbReference type="NCBI Taxonomy" id="504805"/>
    <lineage>
        <taxon>Bacteria</taxon>
        <taxon>Bacillati</taxon>
        <taxon>Actinomycetota</taxon>
        <taxon>Actinomycetes</taxon>
        <taxon>Streptosporangiales</taxon>
        <taxon>Streptosporangiaceae</taxon>
        <taxon>Sinosporangium</taxon>
    </lineage>
</organism>
<accession>A0A1G8FDR6</accession>
<keyword evidence="3" id="KW-1185">Reference proteome</keyword>
<evidence type="ECO:0000256" key="1">
    <source>
        <dbReference type="SAM" id="MobiDB-lite"/>
    </source>
</evidence>
<protein>
    <submittedName>
        <fullName evidence="2">Uncharacterized protein</fullName>
    </submittedName>
</protein>